<comment type="caution">
    <text evidence="1">The sequence shown here is derived from an EMBL/GenBank/DDBJ whole genome shotgun (WGS) entry which is preliminary data.</text>
</comment>
<evidence type="ECO:0000313" key="2">
    <source>
        <dbReference type="Proteomes" id="UP000603200"/>
    </source>
</evidence>
<evidence type="ECO:0000313" key="1">
    <source>
        <dbReference type="EMBL" id="GIE24826.1"/>
    </source>
</evidence>
<organism evidence="1 2">
    <name type="scientific">Winogradskya humida</name>
    <dbReference type="NCBI Taxonomy" id="113566"/>
    <lineage>
        <taxon>Bacteria</taxon>
        <taxon>Bacillati</taxon>
        <taxon>Actinomycetota</taxon>
        <taxon>Actinomycetes</taxon>
        <taxon>Micromonosporales</taxon>
        <taxon>Micromonosporaceae</taxon>
        <taxon>Winogradskya</taxon>
    </lineage>
</organism>
<proteinExistence type="predicted"/>
<protein>
    <submittedName>
        <fullName evidence="1">Uncharacterized protein</fullName>
    </submittedName>
</protein>
<accession>A0ABQ4A1V9</accession>
<dbReference type="Proteomes" id="UP000603200">
    <property type="component" value="Unassembled WGS sequence"/>
</dbReference>
<sequence length="166" mass="17678">MVGSTRRFLRGFFSACSAASPSKPIVVCDDITRLARKATTGENIPIFQDLLTGLDPLSRDFGTDVQTLVTCSDGVGLLRTTWPITGIRIEPTTHAAGIDPAQIVAARDGGFLVLVTIMDTVTVASDRVPPEWFPLAPHTPQAVMAAVVATAHTLYRSFLSAARQVG</sequence>
<keyword evidence="2" id="KW-1185">Reference proteome</keyword>
<reference evidence="1 2" key="1">
    <citation type="submission" date="2021-01" db="EMBL/GenBank/DDBJ databases">
        <title>Whole genome shotgun sequence of Actinoplanes humidus NBRC 14915.</title>
        <authorList>
            <person name="Komaki H."/>
            <person name="Tamura T."/>
        </authorList>
    </citation>
    <scope>NUCLEOTIDE SEQUENCE [LARGE SCALE GENOMIC DNA]</scope>
    <source>
        <strain evidence="1 2">NBRC 14915</strain>
    </source>
</reference>
<name>A0ABQ4A1V9_9ACTN</name>
<dbReference type="EMBL" id="BOMN01000113">
    <property type="protein sequence ID" value="GIE24826.1"/>
    <property type="molecule type" value="Genomic_DNA"/>
</dbReference>
<gene>
    <name evidence="1" type="ORF">Ahu01nite_079280</name>
</gene>